<evidence type="ECO:0000256" key="1">
    <source>
        <dbReference type="ARBA" id="ARBA00004141"/>
    </source>
</evidence>
<dbReference type="SUPFAM" id="SSF63712">
    <property type="entry name" value="Nicotinic receptor ligand binding domain-like"/>
    <property type="match status" value="1"/>
</dbReference>
<evidence type="ECO:0000256" key="5">
    <source>
        <dbReference type="RuleBase" id="RU000687"/>
    </source>
</evidence>
<dbReference type="PANTHER" id="PTHR18945">
    <property type="entry name" value="NEUROTRANSMITTER GATED ION CHANNEL"/>
    <property type="match status" value="1"/>
</dbReference>
<dbReference type="PRINTS" id="PR00252">
    <property type="entry name" value="NRIONCHANNEL"/>
</dbReference>
<feature type="transmembrane region" description="Helical" evidence="5">
    <location>
        <begin position="209"/>
        <end position="232"/>
    </location>
</feature>
<dbReference type="PROSITE" id="PS00236">
    <property type="entry name" value="NEUROTR_ION_CHANNEL"/>
    <property type="match status" value="1"/>
</dbReference>
<dbReference type="Gene3D" id="2.70.170.10">
    <property type="entry name" value="Neurotransmitter-gated ion-channel ligand-binding domain"/>
    <property type="match status" value="1"/>
</dbReference>
<sequence>MQNDKMPIRQNVNTTKCQYDKMSIRRNVKTIKCQYDTMSRYQNAKTQNVITRKIPKCPKINNVKKLPKMSKYQRWRDSRLSWLPKIHSNITELIVPAKTIWQPKIFVYNSMDTKDMLNDEKYDARVKYNGQIKINIPQYVTCTCRLNIELFPFDTQFCAVALASPLLTVEEMEVHTSQPPLQSHFAGNSEWNLINVSVQYVFHLRRRPIFYITVIVVPIFLISTLSILGIFTPGSSDGPRGEKVSLGLGSLLAMTVLLGIVAGPLRIGQLRDNCEHDICGHDMCEHTYVDTTFENVTYANTTFTDKNQNIRKCRSPQLHNLQAMPKSNSIPLLGVYILVVILLCAISVAISMAFMASSKRYVEGARIPSQLTYKLSLVRPRIKRTKDLKRINKEEEGEGLLLNRGKSLREQLFIGGIRFTEPYMEEEGGEGGDCEENKNNYGSFGETKEKLNNKNGVLNNNNRRLSPKLEDNFNGDNKKRRATTTNIDISNIPLFFEHLTIELSTIRTMLGFVVETQRGFRKRLERDKTREKIETEWARIFVKLDYACLIIFQFLNLISLLVFLKFAWTDSPKEPERSRPTYRRGYNFFQNCQIQEALVWFDTPRRAEYNHTKLAQIRQF</sequence>
<feature type="transmembrane region" description="Helical" evidence="5">
    <location>
        <begin position="333"/>
        <end position="356"/>
    </location>
</feature>
<organism evidence="8 9">
    <name type="scientific">Meloidogyne incognita</name>
    <name type="common">Southern root-knot nematode worm</name>
    <name type="synonym">Oxyuris incognita</name>
    <dbReference type="NCBI Taxonomy" id="6306"/>
    <lineage>
        <taxon>Eukaryota</taxon>
        <taxon>Metazoa</taxon>
        <taxon>Ecdysozoa</taxon>
        <taxon>Nematoda</taxon>
        <taxon>Chromadorea</taxon>
        <taxon>Rhabditida</taxon>
        <taxon>Tylenchina</taxon>
        <taxon>Tylenchomorpha</taxon>
        <taxon>Tylenchoidea</taxon>
        <taxon>Meloidogynidae</taxon>
        <taxon>Meloidogyninae</taxon>
        <taxon>Meloidogyne</taxon>
        <taxon>Meloidogyne incognita group</taxon>
    </lineage>
</organism>
<dbReference type="InterPro" id="IPR006202">
    <property type="entry name" value="Neur_chan_lig-bd"/>
</dbReference>
<feature type="compositionally biased region" description="Acidic residues" evidence="6">
    <location>
        <begin position="425"/>
        <end position="434"/>
    </location>
</feature>
<evidence type="ECO:0000256" key="4">
    <source>
        <dbReference type="ARBA" id="ARBA00023136"/>
    </source>
</evidence>
<dbReference type="InterPro" id="IPR036734">
    <property type="entry name" value="Neur_chan_lig-bd_sf"/>
</dbReference>
<evidence type="ECO:0000313" key="8">
    <source>
        <dbReference type="Proteomes" id="UP000887563"/>
    </source>
</evidence>
<dbReference type="InterPro" id="IPR038050">
    <property type="entry name" value="Neuro_actylchol_rec"/>
</dbReference>
<name>A0A914M7Y7_MELIC</name>
<evidence type="ECO:0000313" key="9">
    <source>
        <dbReference type="WBParaSite" id="Minc3s01320g22754"/>
    </source>
</evidence>
<dbReference type="CDD" id="cd19051">
    <property type="entry name" value="LGIC_TM_cation"/>
    <property type="match status" value="1"/>
</dbReference>
<dbReference type="SUPFAM" id="SSF90112">
    <property type="entry name" value="Neurotransmitter-gated ion-channel transmembrane pore"/>
    <property type="match status" value="2"/>
</dbReference>
<dbReference type="CDD" id="cd18989">
    <property type="entry name" value="LGIC_ECD_cation"/>
    <property type="match status" value="1"/>
</dbReference>
<comment type="similarity">
    <text evidence="5">Belongs to the ligand-gated ion channel (TC 1.A.9) family.</text>
</comment>
<keyword evidence="5" id="KW-0813">Transport</keyword>
<dbReference type="InterPro" id="IPR018000">
    <property type="entry name" value="Neurotransmitter_ion_chnl_CS"/>
</dbReference>
<feature type="region of interest" description="Disordered" evidence="6">
    <location>
        <begin position="425"/>
        <end position="477"/>
    </location>
</feature>
<feature type="domain" description="Neurotransmitter-gated ion-channel ligand-binding" evidence="7">
    <location>
        <begin position="72"/>
        <end position="199"/>
    </location>
</feature>
<dbReference type="GO" id="GO:0016020">
    <property type="term" value="C:membrane"/>
    <property type="evidence" value="ECO:0007669"/>
    <property type="project" value="UniProtKB-SubCell"/>
</dbReference>
<evidence type="ECO:0000256" key="3">
    <source>
        <dbReference type="ARBA" id="ARBA00022989"/>
    </source>
</evidence>
<dbReference type="GO" id="GO:0005230">
    <property type="term" value="F:extracellular ligand-gated monoatomic ion channel activity"/>
    <property type="evidence" value="ECO:0007669"/>
    <property type="project" value="InterPro"/>
</dbReference>
<dbReference type="AlphaFoldDB" id="A0A914M7Y7"/>
<keyword evidence="4 5" id="KW-0472">Membrane</keyword>
<keyword evidence="5" id="KW-0406">Ion transport</keyword>
<dbReference type="Gene3D" id="1.20.58.390">
    <property type="entry name" value="Neurotransmitter-gated ion-channel transmembrane domain"/>
    <property type="match status" value="1"/>
</dbReference>
<accession>A0A914M7Y7</accession>
<evidence type="ECO:0000259" key="7">
    <source>
        <dbReference type="Pfam" id="PF02931"/>
    </source>
</evidence>
<keyword evidence="5" id="KW-0407">Ion channel</keyword>
<dbReference type="Pfam" id="PF02931">
    <property type="entry name" value="Neur_chan_LBD"/>
    <property type="match status" value="1"/>
</dbReference>
<dbReference type="GO" id="GO:0004888">
    <property type="term" value="F:transmembrane signaling receptor activity"/>
    <property type="evidence" value="ECO:0007669"/>
    <property type="project" value="InterPro"/>
</dbReference>
<dbReference type="InterPro" id="IPR006201">
    <property type="entry name" value="Neur_channel"/>
</dbReference>
<feature type="transmembrane region" description="Helical" evidence="5">
    <location>
        <begin position="244"/>
        <end position="263"/>
    </location>
</feature>
<comment type="caution">
    <text evidence="5">Lacks conserved residue(s) required for the propagation of feature annotation.</text>
</comment>
<keyword evidence="2 5" id="KW-0812">Transmembrane</keyword>
<proteinExistence type="inferred from homology"/>
<feature type="compositionally biased region" description="Low complexity" evidence="6">
    <location>
        <begin position="453"/>
        <end position="462"/>
    </location>
</feature>
<protein>
    <submittedName>
        <fullName evidence="9">Neurotransmitter-gated ion-channel ligand-binding domain-containing protein</fullName>
    </submittedName>
</protein>
<evidence type="ECO:0000256" key="6">
    <source>
        <dbReference type="SAM" id="MobiDB-lite"/>
    </source>
</evidence>
<keyword evidence="8" id="KW-1185">Reference proteome</keyword>
<reference evidence="9" key="1">
    <citation type="submission" date="2022-11" db="UniProtKB">
        <authorList>
            <consortium name="WormBaseParasite"/>
        </authorList>
    </citation>
    <scope>IDENTIFICATION</scope>
</reference>
<comment type="subcellular location">
    <subcellularLocation>
        <location evidence="1">Membrane</location>
        <topology evidence="1">Multi-pass membrane protein</topology>
    </subcellularLocation>
</comment>
<dbReference type="WBParaSite" id="Minc3s01320g22754">
    <property type="protein sequence ID" value="Minc3s01320g22754"/>
    <property type="gene ID" value="Minc3s01320g22754"/>
</dbReference>
<keyword evidence="3 5" id="KW-1133">Transmembrane helix</keyword>
<dbReference type="Proteomes" id="UP000887563">
    <property type="component" value="Unplaced"/>
</dbReference>
<dbReference type="InterPro" id="IPR036719">
    <property type="entry name" value="Neuro-gated_channel_TM_sf"/>
</dbReference>
<evidence type="ECO:0000256" key="2">
    <source>
        <dbReference type="ARBA" id="ARBA00022692"/>
    </source>
</evidence>